<dbReference type="GO" id="GO:0003677">
    <property type="term" value="F:DNA binding"/>
    <property type="evidence" value="ECO:0007669"/>
    <property type="project" value="UniProtKB-KW"/>
</dbReference>
<dbReference type="InterPro" id="IPR036388">
    <property type="entry name" value="WH-like_DNA-bd_sf"/>
</dbReference>
<dbReference type="EMBL" id="CP046294">
    <property type="protein sequence ID" value="QGR70604.1"/>
    <property type="molecule type" value="Genomic_DNA"/>
</dbReference>
<dbReference type="Gene3D" id="1.10.10.10">
    <property type="entry name" value="Winged helix-like DNA-binding domain superfamily/Winged helix DNA-binding domain"/>
    <property type="match status" value="1"/>
</dbReference>
<evidence type="ECO:0000313" key="6">
    <source>
        <dbReference type="Proteomes" id="UP000424966"/>
    </source>
</evidence>
<dbReference type="Pfam" id="PF00486">
    <property type="entry name" value="Trans_reg_C"/>
    <property type="match status" value="1"/>
</dbReference>
<dbReference type="InterPro" id="IPR016032">
    <property type="entry name" value="Sig_transdc_resp-reg_C-effctor"/>
</dbReference>
<dbReference type="GO" id="GO:0006355">
    <property type="term" value="P:regulation of DNA-templated transcription"/>
    <property type="evidence" value="ECO:0007669"/>
    <property type="project" value="InterPro"/>
</dbReference>
<reference evidence="4 6" key="2">
    <citation type="submission" date="2019-11" db="EMBL/GenBank/DDBJ databases">
        <title>FDA dAtabase for Regulatory Grade micrObial Sequences (FDA-ARGOS): Supporting development and validation of Infectious Disease Dx tests.</title>
        <authorList>
            <person name="Patel R."/>
            <person name="Rucinski S."/>
            <person name="Tallon L."/>
            <person name="Sadzewicz L."/>
            <person name="Vavikolanu K."/>
            <person name="Mehta A."/>
            <person name="Aluvathingal J."/>
            <person name="Nadendla S."/>
            <person name="Nandy P."/>
            <person name="Geyer C."/>
            <person name="Yan Y."/>
            <person name="Sichtig H."/>
        </authorList>
    </citation>
    <scope>NUCLEOTIDE SEQUENCE [LARGE SCALE GENOMIC DNA]</scope>
    <source>
        <strain evidence="4 6">FDAARGOS_729</strain>
    </source>
</reference>
<dbReference type="OrthoDB" id="6480430at2"/>
<dbReference type="GO" id="GO:0000160">
    <property type="term" value="P:phosphorelay signal transduction system"/>
    <property type="evidence" value="ECO:0007669"/>
    <property type="project" value="InterPro"/>
</dbReference>
<keyword evidence="6" id="KW-1185">Reference proteome</keyword>
<proteinExistence type="predicted"/>
<keyword evidence="1" id="KW-0238">DNA-binding</keyword>
<dbReference type="EMBL" id="NHOI01000034">
    <property type="protein sequence ID" value="OVZ83057.1"/>
    <property type="molecule type" value="Genomic_DNA"/>
</dbReference>
<evidence type="ECO:0000313" key="4">
    <source>
        <dbReference type="EMBL" id="QGR70604.1"/>
    </source>
</evidence>
<gene>
    <name evidence="3" type="ORF">CBW57_19425</name>
    <name evidence="4" type="ORF">FOC37_09575</name>
</gene>
<evidence type="ECO:0000313" key="5">
    <source>
        <dbReference type="Proteomes" id="UP000196440"/>
    </source>
</evidence>
<evidence type="ECO:0000259" key="2">
    <source>
        <dbReference type="Pfam" id="PF00486"/>
    </source>
</evidence>
<dbReference type="SUPFAM" id="SSF46894">
    <property type="entry name" value="C-terminal effector domain of the bipartite response regulators"/>
    <property type="match status" value="1"/>
</dbReference>
<evidence type="ECO:0000256" key="1">
    <source>
        <dbReference type="ARBA" id="ARBA00023125"/>
    </source>
</evidence>
<dbReference type="InterPro" id="IPR001867">
    <property type="entry name" value="OmpR/PhoB-type_DNA-bd"/>
</dbReference>
<accession>A0A208ZRD0</accession>
<evidence type="ECO:0000313" key="3">
    <source>
        <dbReference type="EMBL" id="OVZ83057.1"/>
    </source>
</evidence>
<dbReference type="AlphaFoldDB" id="A0A208ZRD0"/>
<organism evidence="3 5">
    <name type="scientific">Yersinia intermedia</name>
    <dbReference type="NCBI Taxonomy" id="631"/>
    <lineage>
        <taxon>Bacteria</taxon>
        <taxon>Pseudomonadati</taxon>
        <taxon>Pseudomonadota</taxon>
        <taxon>Gammaproteobacteria</taxon>
        <taxon>Enterobacterales</taxon>
        <taxon>Yersiniaceae</taxon>
        <taxon>Yersinia</taxon>
    </lineage>
</organism>
<dbReference type="Proteomes" id="UP000196440">
    <property type="component" value="Unassembled WGS sequence"/>
</dbReference>
<protein>
    <recommendedName>
        <fullName evidence="2">OmpR/PhoB-type domain-containing protein</fullName>
    </recommendedName>
</protein>
<dbReference type="Proteomes" id="UP000424966">
    <property type="component" value="Chromosome"/>
</dbReference>
<feature type="domain" description="OmpR/PhoB-type" evidence="2">
    <location>
        <begin position="20"/>
        <end position="81"/>
    </location>
</feature>
<reference evidence="3 5" key="1">
    <citation type="submission" date="2017-05" db="EMBL/GenBank/DDBJ databases">
        <title>Whole genome sequencing of Yersinia kristensenii.</title>
        <authorList>
            <person name="Campioni F."/>
        </authorList>
    </citation>
    <scope>NUCLEOTIDE SEQUENCE [LARGE SCALE GENOMIC DNA]</scope>
    <source>
        <strain evidence="3 5">CFSAN060536</strain>
    </source>
</reference>
<sequence length="129" mass="14563">MIMKILFIDGAQKSLHYNNKKIMLTEKEFLMLELLLSKRKNNNIPIDEIITHVWSGRENTIVKGNVSQLTYRLRSKLSAIGDAIQISISMNSGGRCKVHRDAITIITTNNGILCLLLKSLLNINKNDAI</sequence>
<name>A0A208ZRD0_YERIN</name>